<dbReference type="OrthoDB" id="45955at2759"/>
<keyword evidence="2" id="KW-0472">Membrane</keyword>
<sequence length="425" mass="47419">MTRKAAQEQRKNNDEPTISASAGRKTPSGLHHSWRLWRHCCCRYGWYPLLVSLIVTLGCFFSLYSAAGCDFIRVDIGFGPANTGWNSSTAELGLFLYQSGEDDSNKYLSFFLGGCRPYTQEFLNEFVNDDRTWRVAQIMAYVAAGASVLATITTWLFVLSPLPAKLIWPIIVLPALVTSTLAQGSMFLFYDTSICRKTVWLPTGTESLPRIAECSLGVTGTYGVVSGIIFLLCLILVCLKAPERRDLEPDYGLDVENGFIESPNSGNSKNIITKDSSFDSDSEQDQYIVPSIGGPGFYPNEEDGESEFTMNSRGYDSVYESSTVGHNGVTVIHEIRDNEDDLLLHQRTNCVDHGDDDDKYNPRKPPAIDVTIIRNRSDGSHREVSRSRLETVQRMEKSTRSDDSSTLIIDELLSELDKSFNVNEN</sequence>
<feature type="region of interest" description="Disordered" evidence="1">
    <location>
        <begin position="376"/>
        <end position="404"/>
    </location>
</feature>
<feature type="transmembrane region" description="Helical" evidence="2">
    <location>
        <begin position="44"/>
        <end position="64"/>
    </location>
</feature>
<reference evidence="3 4" key="1">
    <citation type="submission" date="2016-09" db="EMBL/GenBank/DDBJ databases">
        <title>Extensive genetic diversity and differential bi-allelic expression allows diatom success in the polar Southern Ocean.</title>
        <authorList>
            <consortium name="DOE Joint Genome Institute"/>
            <person name="Mock T."/>
            <person name="Otillar R.P."/>
            <person name="Strauss J."/>
            <person name="Dupont C."/>
            <person name="Frickenhaus S."/>
            <person name="Maumus F."/>
            <person name="Mcmullan M."/>
            <person name="Sanges R."/>
            <person name="Schmutz J."/>
            <person name="Toseland A."/>
            <person name="Valas R."/>
            <person name="Veluchamy A."/>
            <person name="Ward B.J."/>
            <person name="Allen A."/>
            <person name="Barry K."/>
            <person name="Falciatore A."/>
            <person name="Ferrante M."/>
            <person name="Fortunato A.E."/>
            <person name="Gloeckner G."/>
            <person name="Gruber A."/>
            <person name="Hipkin R."/>
            <person name="Janech M."/>
            <person name="Kroth P."/>
            <person name="Leese F."/>
            <person name="Lindquist E."/>
            <person name="Lyon B.R."/>
            <person name="Martin J."/>
            <person name="Mayer C."/>
            <person name="Parker M."/>
            <person name="Quesneville H."/>
            <person name="Raymond J."/>
            <person name="Uhlig C."/>
            <person name="Valentin K.U."/>
            <person name="Worden A.Z."/>
            <person name="Armbrust E.V."/>
            <person name="Bowler C."/>
            <person name="Green B."/>
            <person name="Moulton V."/>
            <person name="Van Oosterhout C."/>
            <person name="Grigoriev I."/>
        </authorList>
    </citation>
    <scope>NUCLEOTIDE SEQUENCE [LARGE SCALE GENOMIC DNA]</scope>
    <source>
        <strain evidence="3 4">CCMP1102</strain>
    </source>
</reference>
<keyword evidence="2" id="KW-0812">Transmembrane</keyword>
<feature type="compositionally biased region" description="Basic and acidic residues" evidence="1">
    <location>
        <begin position="1"/>
        <end position="14"/>
    </location>
</feature>
<protein>
    <submittedName>
        <fullName evidence="3">Uncharacterized protein</fullName>
    </submittedName>
</protein>
<dbReference type="KEGG" id="fcy:FRACYDRAFT_232932"/>
<keyword evidence="2" id="KW-1133">Transmembrane helix</keyword>
<accession>A0A1E7FX81</accession>
<feature type="region of interest" description="Disordered" evidence="1">
    <location>
        <begin position="1"/>
        <end position="29"/>
    </location>
</feature>
<evidence type="ECO:0000313" key="3">
    <source>
        <dbReference type="EMBL" id="OEU22772.1"/>
    </source>
</evidence>
<feature type="compositionally biased region" description="Basic and acidic residues" evidence="1">
    <location>
        <begin position="376"/>
        <end position="403"/>
    </location>
</feature>
<name>A0A1E7FX81_9STRA</name>
<gene>
    <name evidence="3" type="ORF">FRACYDRAFT_232932</name>
</gene>
<organism evidence="3 4">
    <name type="scientific">Fragilariopsis cylindrus CCMP1102</name>
    <dbReference type="NCBI Taxonomy" id="635003"/>
    <lineage>
        <taxon>Eukaryota</taxon>
        <taxon>Sar</taxon>
        <taxon>Stramenopiles</taxon>
        <taxon>Ochrophyta</taxon>
        <taxon>Bacillariophyta</taxon>
        <taxon>Bacillariophyceae</taxon>
        <taxon>Bacillariophycidae</taxon>
        <taxon>Bacillariales</taxon>
        <taxon>Bacillariaceae</taxon>
        <taxon>Fragilariopsis</taxon>
    </lineage>
</organism>
<evidence type="ECO:0000256" key="2">
    <source>
        <dbReference type="SAM" id="Phobius"/>
    </source>
</evidence>
<dbReference type="InParanoid" id="A0A1E7FX81"/>
<keyword evidence="4" id="KW-1185">Reference proteome</keyword>
<feature type="transmembrane region" description="Helical" evidence="2">
    <location>
        <begin position="138"/>
        <end position="159"/>
    </location>
</feature>
<dbReference type="Proteomes" id="UP000095751">
    <property type="component" value="Unassembled WGS sequence"/>
</dbReference>
<dbReference type="AlphaFoldDB" id="A0A1E7FX81"/>
<feature type="transmembrane region" description="Helical" evidence="2">
    <location>
        <begin position="220"/>
        <end position="239"/>
    </location>
</feature>
<feature type="transmembrane region" description="Helical" evidence="2">
    <location>
        <begin position="166"/>
        <end position="190"/>
    </location>
</feature>
<dbReference type="EMBL" id="KV784353">
    <property type="protein sequence ID" value="OEU22772.1"/>
    <property type="molecule type" value="Genomic_DNA"/>
</dbReference>
<evidence type="ECO:0000313" key="4">
    <source>
        <dbReference type="Proteomes" id="UP000095751"/>
    </source>
</evidence>
<evidence type="ECO:0000256" key="1">
    <source>
        <dbReference type="SAM" id="MobiDB-lite"/>
    </source>
</evidence>
<proteinExistence type="predicted"/>